<dbReference type="GeneID" id="80517533"/>
<keyword evidence="1" id="KW-0175">Coiled coil</keyword>
<organism evidence="2">
    <name type="scientific">Tupanvirus deep ocean</name>
    <dbReference type="NCBI Taxonomy" id="2126984"/>
    <lineage>
        <taxon>Viruses</taxon>
        <taxon>Varidnaviria</taxon>
        <taxon>Bamfordvirae</taxon>
        <taxon>Nucleocytoviricota</taxon>
        <taxon>Megaviricetes</taxon>
        <taxon>Imitervirales</taxon>
        <taxon>Mimiviridae</taxon>
        <taxon>Megamimivirinae</taxon>
        <taxon>Tupanvirus</taxon>
        <taxon>Tupanvirus altamarinense</taxon>
    </lineage>
</organism>
<sequence length="272" mass="32084">MEYNFSNSDDLYCEELLALNAVLHNFQQISTDTPNNLKHILDNIQNSDCYISSRSLLYSCETDEFVEFYEGKPSFFYKYHIIVVIGSSKSMDDPMGITPYSFNEKVCHFENCNFYFDYFKINPTDIDLINCTDNSCNMKLDKSNKLWCQKCHGDFDASKLIKLINSEMKFCEMPRNSVLFIGKEIKYIDFYDFNSLSKVKKFLENDKKKIDIIQNRINNADERMKRIVEAIQTEKNFNQEKINKLLSIRGGSMEEYCKTIDEINMMLQHFKE</sequence>
<evidence type="ECO:0000256" key="1">
    <source>
        <dbReference type="SAM" id="Coils"/>
    </source>
</evidence>
<accession>A0A6N1NQW7</accession>
<name>A0A6N1NQW7_9VIRU</name>
<evidence type="ECO:0000313" key="2">
    <source>
        <dbReference type="EMBL" id="QKU34223.1"/>
    </source>
</evidence>
<dbReference type="InterPro" id="IPR045368">
    <property type="entry name" value="DUF5886"/>
</dbReference>
<reference evidence="2" key="1">
    <citation type="submission" date="2017-06" db="EMBL/GenBank/DDBJ databases">
        <authorList>
            <person name="Assis F.L."/>
            <person name="Abrahao J.S."/>
            <person name="Silva L."/>
            <person name="Khalil J.B."/>
            <person name="Rodrigues R."/>
            <person name="Silva L.S."/>
            <person name="Boratto P."/>
            <person name="Andrade M."/>
            <person name="Kroon E.G."/>
            <person name="Ribeiro B."/>
            <person name="Bergier I."/>
            <person name="Seligmann H."/>
            <person name="Ghigo E."/>
            <person name="Colson P."/>
            <person name="Levasseur A."/>
            <person name="Raoult D."/>
            <person name="Scola B.L."/>
        </authorList>
    </citation>
    <scope>NUCLEOTIDE SEQUENCE</scope>
    <source>
        <strain evidence="2">Deep ocean</strain>
    </source>
</reference>
<dbReference type="KEGG" id="vg:80517533"/>
<proteinExistence type="predicted"/>
<dbReference type="EMBL" id="MF405918">
    <property type="protein sequence ID" value="QKU34223.1"/>
    <property type="molecule type" value="Genomic_DNA"/>
</dbReference>
<reference evidence="2" key="2">
    <citation type="journal article" date="2018" name="Nat. Commun.">
        <title>Tailed giant Tupanvirus possesses the most complete translational apparatus of the known virosphere.</title>
        <authorList>
            <person name="Abrahao J."/>
            <person name="Silva L."/>
            <person name="Silva L.S."/>
            <person name="Khalil J.Y.B."/>
            <person name="Rodrigues R."/>
            <person name="Arantes T."/>
            <person name="Assis F."/>
            <person name="Boratto P."/>
            <person name="Andrade M."/>
            <person name="Kroon E.G."/>
            <person name="Ribeiro B."/>
            <person name="Bergier I."/>
            <person name="Seligmann H."/>
            <person name="Ghigo E."/>
            <person name="Colson P."/>
            <person name="Levasseur A."/>
            <person name="Kroemer G."/>
            <person name="Raoult D."/>
            <person name="La Scola B."/>
        </authorList>
    </citation>
    <scope>NUCLEOTIDE SEQUENCE [LARGE SCALE GENOMIC DNA]</scope>
    <source>
        <strain evidence="2">Deep ocean</strain>
    </source>
</reference>
<protein>
    <submittedName>
        <fullName evidence="2">Uncharacterized protein</fullName>
    </submittedName>
</protein>
<feature type="coiled-coil region" evidence="1">
    <location>
        <begin position="203"/>
        <end position="230"/>
    </location>
</feature>
<dbReference type="RefSeq" id="YP_010780842.1">
    <property type="nucleotide sequence ID" value="NC_075038.1"/>
</dbReference>
<dbReference type="Pfam" id="PF19233">
    <property type="entry name" value="DUF5886"/>
    <property type="match status" value="1"/>
</dbReference>